<dbReference type="InterPro" id="IPR026906">
    <property type="entry name" value="LRR_5"/>
</dbReference>
<dbReference type="Gene3D" id="3.80.10.10">
    <property type="entry name" value="Ribonuclease Inhibitor"/>
    <property type="match status" value="3"/>
</dbReference>
<dbReference type="VEuPathDB" id="AmoebaDB:EIN_075990"/>
<dbReference type="EMBL" id="KB207107">
    <property type="protein sequence ID" value="ELP84790.1"/>
    <property type="molecule type" value="Genomic_DNA"/>
</dbReference>
<dbReference type="RefSeq" id="XP_004184136.1">
    <property type="nucleotide sequence ID" value="XM_004184088.1"/>
</dbReference>
<evidence type="ECO:0008006" key="3">
    <source>
        <dbReference type="Google" id="ProtNLM"/>
    </source>
</evidence>
<keyword evidence="2" id="KW-1185">Reference proteome</keyword>
<proteinExistence type="predicted"/>
<dbReference type="OrthoDB" id="10027416at2759"/>
<dbReference type="Pfam" id="PF13306">
    <property type="entry name" value="LRR_5"/>
    <property type="match status" value="5"/>
</dbReference>
<reference evidence="1 2" key="1">
    <citation type="submission" date="2012-10" db="EMBL/GenBank/DDBJ databases">
        <authorList>
            <person name="Zafar N."/>
            <person name="Inman J."/>
            <person name="Hall N."/>
            <person name="Lorenzi H."/>
            <person name="Caler E."/>
        </authorList>
    </citation>
    <scope>NUCLEOTIDE SEQUENCE [LARGE SCALE GENOMIC DNA]</scope>
    <source>
        <strain evidence="1 2">IP1</strain>
    </source>
</reference>
<dbReference type="AlphaFoldDB" id="A0A0A1TW71"/>
<dbReference type="Proteomes" id="UP000014680">
    <property type="component" value="Unassembled WGS sequence"/>
</dbReference>
<accession>A0A0A1TW71</accession>
<dbReference type="KEGG" id="eiv:EIN_075990"/>
<dbReference type="InterPro" id="IPR032675">
    <property type="entry name" value="LRR_dom_sf"/>
</dbReference>
<organism evidence="1 2">
    <name type="scientific">Entamoeba invadens IP1</name>
    <dbReference type="NCBI Taxonomy" id="370355"/>
    <lineage>
        <taxon>Eukaryota</taxon>
        <taxon>Amoebozoa</taxon>
        <taxon>Evosea</taxon>
        <taxon>Archamoebae</taxon>
        <taxon>Mastigamoebida</taxon>
        <taxon>Entamoebidae</taxon>
        <taxon>Entamoeba</taxon>
    </lineage>
</organism>
<dbReference type="PANTHER" id="PTHR45661">
    <property type="entry name" value="SURFACE ANTIGEN"/>
    <property type="match status" value="1"/>
</dbReference>
<evidence type="ECO:0000313" key="2">
    <source>
        <dbReference type="Proteomes" id="UP000014680"/>
    </source>
</evidence>
<protein>
    <recommendedName>
        <fullName evidence="3">Leucine rich repeat containing protein BspA family protein</fullName>
    </recommendedName>
</protein>
<evidence type="ECO:0000313" key="1">
    <source>
        <dbReference type="EMBL" id="ELP84790.1"/>
    </source>
</evidence>
<name>A0A0A1TW71_ENTIV</name>
<gene>
    <name evidence="1" type="ORF">EIN_075990</name>
</gene>
<dbReference type="PANTHER" id="PTHR45661:SF3">
    <property type="entry name" value="IG-LIKE DOMAIN-CONTAINING PROTEIN"/>
    <property type="match status" value="1"/>
</dbReference>
<dbReference type="SUPFAM" id="SSF52058">
    <property type="entry name" value="L domain-like"/>
    <property type="match status" value="2"/>
</dbReference>
<dbReference type="InterPro" id="IPR053139">
    <property type="entry name" value="Surface_bspA-like"/>
</dbReference>
<sequence>MKNINLTKQTLFVAPNIHDIYTNQYNSVTDMKHIFGLNKVTKLENECFKNCSLLQELSFCEDVEIGVGCFENCISLTKLKLPHNNRKVKFVPTSEETQLLDKFGYKYDSVIFNSTATNGVAIFKEIEKCNFPVEISCDLSRMIFYRKELQKLKLPSNVTKIGNNFFGQNPICEIDLGNVKEVGDEIFGDHQISVTIPTTLTKIGQRIFDKCDRLQSVLMRGHRPFDGLISLDKMKYFGYLHVKFTNVEVPLNFIEKFKHKQDVKIALSMSTNDIDLSTFIMPNIVYSVGILCFHHFYKLNKIVFSSNLSSIRSNAFVNCVNLKIIELPQSLKSIENWAFTECGITKIDIPKSVTFVGECAFACCENLKLATFPENVFEEQNVFLKCFMLTNVNVVENDRKCSKINSIFKGCTSLKEIVMPNSATSLNYNSFSNCYSLSKIVIGQNTKKIRERCFENCSNLSEIEIPSSVTFIDDFSFHKCIKLQCVKFSKSVLNISPTAFFDCENLSTITVNGNKIEEIDFPVSYHVAQMFMKNLLKCNKIFFVKSDIQKYLKIVENDNTKSGIIPNGVVQLGEYCFKNYKKVDIINVPITVKRVDSFCFFNSIHKTKVIFKDKENVSFGNFFIIVFCRIQND</sequence>
<dbReference type="GeneID" id="14883766"/>